<dbReference type="EMBL" id="QPJD01000002">
    <property type="protein sequence ID" value="RCW50848.1"/>
    <property type="molecule type" value="Genomic_DNA"/>
</dbReference>
<reference evidence="2 3" key="1">
    <citation type="submission" date="2018-07" db="EMBL/GenBank/DDBJ databases">
        <title>Genomic Encyclopedia of Type Strains, Phase III (KMG-III): the genomes of soil and plant-associated and newly described type strains.</title>
        <authorList>
            <person name="Whitman W."/>
        </authorList>
    </citation>
    <scope>NUCLEOTIDE SEQUENCE [LARGE SCALE GENOMIC DNA]</scope>
    <source>
        <strain evidence="2 3">CECT 7506</strain>
    </source>
</reference>
<keyword evidence="2" id="KW-0695">RNA-directed DNA polymerase</keyword>
<dbReference type="GO" id="GO:0003964">
    <property type="term" value="F:RNA-directed DNA polymerase activity"/>
    <property type="evidence" value="ECO:0007669"/>
    <property type="project" value="UniProtKB-KW"/>
</dbReference>
<protein>
    <submittedName>
        <fullName evidence="2">Reverse transcriptase (RNA-dependent DNA polymerase)</fullName>
    </submittedName>
</protein>
<proteinExistence type="predicted"/>
<gene>
    <name evidence="2" type="ORF">DFP97_10240</name>
</gene>
<evidence type="ECO:0000313" key="2">
    <source>
        <dbReference type="EMBL" id="RCW50848.1"/>
    </source>
</evidence>
<organism evidence="2 3">
    <name type="scientific">Paenibacillus prosopidis</name>
    <dbReference type="NCBI Taxonomy" id="630520"/>
    <lineage>
        <taxon>Bacteria</taxon>
        <taxon>Bacillati</taxon>
        <taxon>Bacillota</taxon>
        <taxon>Bacilli</taxon>
        <taxon>Bacillales</taxon>
        <taxon>Paenibacillaceae</taxon>
        <taxon>Paenibacillus</taxon>
    </lineage>
</organism>
<accession>A0A368W5Z4</accession>
<dbReference type="PROSITE" id="PS50878">
    <property type="entry name" value="RT_POL"/>
    <property type="match status" value="1"/>
</dbReference>
<dbReference type="InterPro" id="IPR043502">
    <property type="entry name" value="DNA/RNA_pol_sf"/>
</dbReference>
<keyword evidence="2" id="KW-0808">Transferase</keyword>
<evidence type="ECO:0000259" key="1">
    <source>
        <dbReference type="PROSITE" id="PS50878"/>
    </source>
</evidence>
<dbReference type="Proteomes" id="UP000252415">
    <property type="component" value="Unassembled WGS sequence"/>
</dbReference>
<dbReference type="InterPro" id="IPR000477">
    <property type="entry name" value="RT_dom"/>
</dbReference>
<dbReference type="SUPFAM" id="SSF56672">
    <property type="entry name" value="DNA/RNA polymerases"/>
    <property type="match status" value="1"/>
</dbReference>
<name>A0A368W5Z4_9BACL</name>
<keyword evidence="2" id="KW-0548">Nucleotidyltransferase</keyword>
<keyword evidence="3" id="KW-1185">Reference proteome</keyword>
<comment type="caution">
    <text evidence="2">The sequence shown here is derived from an EMBL/GenBank/DDBJ whole genome shotgun (WGS) entry which is preliminary data.</text>
</comment>
<dbReference type="AlphaFoldDB" id="A0A368W5Z4"/>
<evidence type="ECO:0000313" key="3">
    <source>
        <dbReference type="Proteomes" id="UP000252415"/>
    </source>
</evidence>
<feature type="domain" description="Reverse transcriptase" evidence="1">
    <location>
        <begin position="1"/>
        <end position="54"/>
    </location>
</feature>
<sequence length="60" mass="7026">MVRFADDFVCCFEKEEDAQAFYEELVERLGRFHLSIAEEKTKIIRFGHWIRSGVQTGKSA</sequence>